<dbReference type="Gene3D" id="2.60.40.3330">
    <property type="match status" value="1"/>
</dbReference>
<sequence>MMSSIVCLAAMLGVAAMATLQSVAVTGRLTCNGQPYSGARIKLYDDNTLTPDSKLGEVTSDSNGNFNLTGSTSNLLFNQDPKFNIYHRCGMTVPVCYYKSSYKIPSQYVSNGATASQVYNAQTIELSMLETDRDCLNRRK</sequence>
<reference evidence="6" key="1">
    <citation type="submission" date="2023-06" db="EMBL/GenBank/DDBJ databases">
        <authorList>
            <person name="Delattre M."/>
        </authorList>
    </citation>
    <scope>NUCLEOTIDE SEQUENCE</scope>
    <source>
        <strain evidence="6">AF72</strain>
    </source>
</reference>
<dbReference type="GO" id="GO:0005576">
    <property type="term" value="C:extracellular region"/>
    <property type="evidence" value="ECO:0007669"/>
    <property type="project" value="UniProtKB-SubCell"/>
</dbReference>
<accession>A0AA36GEF8</accession>
<evidence type="ECO:0000256" key="1">
    <source>
        <dbReference type="ARBA" id="ARBA00004613"/>
    </source>
</evidence>
<dbReference type="InterPro" id="IPR008969">
    <property type="entry name" value="CarboxyPept-like_regulatory"/>
</dbReference>
<evidence type="ECO:0000256" key="5">
    <source>
        <dbReference type="SAM" id="SignalP"/>
    </source>
</evidence>
<dbReference type="Proteomes" id="UP001177023">
    <property type="component" value="Unassembled WGS sequence"/>
</dbReference>
<evidence type="ECO:0008006" key="8">
    <source>
        <dbReference type="Google" id="ProtNLM"/>
    </source>
</evidence>
<evidence type="ECO:0000313" key="6">
    <source>
        <dbReference type="EMBL" id="CAJ0582275.1"/>
    </source>
</evidence>
<organism evidence="6 7">
    <name type="scientific">Mesorhabditis spiculigera</name>
    <dbReference type="NCBI Taxonomy" id="96644"/>
    <lineage>
        <taxon>Eukaryota</taxon>
        <taxon>Metazoa</taxon>
        <taxon>Ecdysozoa</taxon>
        <taxon>Nematoda</taxon>
        <taxon>Chromadorea</taxon>
        <taxon>Rhabditida</taxon>
        <taxon>Rhabditina</taxon>
        <taxon>Rhabditomorpha</taxon>
        <taxon>Rhabditoidea</taxon>
        <taxon>Rhabditidae</taxon>
        <taxon>Mesorhabditinae</taxon>
        <taxon>Mesorhabditis</taxon>
    </lineage>
</organism>
<dbReference type="GO" id="GO:0009986">
    <property type="term" value="C:cell surface"/>
    <property type="evidence" value="ECO:0007669"/>
    <property type="project" value="InterPro"/>
</dbReference>
<dbReference type="InterPro" id="IPR001534">
    <property type="entry name" value="Transthyretin-like"/>
</dbReference>
<feature type="signal peptide" evidence="5">
    <location>
        <begin position="1"/>
        <end position="17"/>
    </location>
</feature>
<evidence type="ECO:0000256" key="3">
    <source>
        <dbReference type="ARBA" id="ARBA00022525"/>
    </source>
</evidence>
<keyword evidence="4 5" id="KW-0732">Signal</keyword>
<dbReference type="InterPro" id="IPR038479">
    <property type="entry name" value="Transthyretin-like_sf"/>
</dbReference>
<feature type="chain" id="PRO_5041425851" description="Transthyretin-like family protein" evidence="5">
    <location>
        <begin position="18"/>
        <end position="140"/>
    </location>
</feature>
<keyword evidence="7" id="KW-1185">Reference proteome</keyword>
<gene>
    <name evidence="6" type="ORF">MSPICULIGERA_LOCUS20414</name>
</gene>
<comment type="caution">
    <text evidence="6">The sequence shown here is derived from an EMBL/GenBank/DDBJ whole genome shotgun (WGS) entry which is preliminary data.</text>
</comment>
<evidence type="ECO:0000256" key="2">
    <source>
        <dbReference type="ARBA" id="ARBA00010112"/>
    </source>
</evidence>
<evidence type="ECO:0000256" key="4">
    <source>
        <dbReference type="ARBA" id="ARBA00022729"/>
    </source>
</evidence>
<proteinExistence type="inferred from homology"/>
<protein>
    <recommendedName>
        <fullName evidence="8">Transthyretin-like family protein</fullName>
    </recommendedName>
</protein>
<dbReference type="EMBL" id="CATQJA010002664">
    <property type="protein sequence ID" value="CAJ0582275.1"/>
    <property type="molecule type" value="Genomic_DNA"/>
</dbReference>
<evidence type="ECO:0000313" key="7">
    <source>
        <dbReference type="Proteomes" id="UP001177023"/>
    </source>
</evidence>
<comment type="similarity">
    <text evidence="2">Belongs to the nematode transthyretin-like family.</text>
</comment>
<dbReference type="PANTHER" id="PTHR21700">
    <property type="entry name" value="TRANSTHYRETIN-LIKE FAMILY PROTEIN-RELATED"/>
    <property type="match status" value="1"/>
</dbReference>
<keyword evidence="3" id="KW-0964">Secreted</keyword>
<dbReference type="AlphaFoldDB" id="A0AA36GEF8"/>
<dbReference type="Pfam" id="PF01060">
    <property type="entry name" value="TTR-52"/>
    <property type="match status" value="1"/>
</dbReference>
<name>A0AA36GEF8_9BILA</name>
<dbReference type="SUPFAM" id="SSF49464">
    <property type="entry name" value="Carboxypeptidase regulatory domain-like"/>
    <property type="match status" value="1"/>
</dbReference>
<comment type="subcellular location">
    <subcellularLocation>
        <location evidence="1">Secreted</location>
    </subcellularLocation>
</comment>
<feature type="non-terminal residue" evidence="6">
    <location>
        <position position="140"/>
    </location>
</feature>